<evidence type="ECO:0000256" key="1">
    <source>
        <dbReference type="ARBA" id="ARBA00022729"/>
    </source>
</evidence>
<sequence>MIKKNLTNLPAAHPELDPLLGNNLLSLPIRNEGGTELSQGVVVLPTDFSSDSNWIALELPLLKRNGRFILGRVGLLSFPVFVLFCIVFCPPISAEIQWEKSVKTAFEKAKTEGKPIFIDVYADWCGYCKTLKNEIYPKKEVQLELSKFVALSLDGDTFPNLKRKYGIKGYPSILFLDKNGSLIDKITGMPDSKMILKLLKNAYARKNLEKEYLEKLAKDPNGVKTNFQTGVYYFEAKEYTKAVRFFQKAIDTNDTRNTDKKHDALFNLGISYLEVGNFKSAIATFNSYLSRYPNGDLSSVLFFRANAYEELNQKEEAKADYKKVLELTTDPEEKRDLQLRIDSLN</sequence>
<evidence type="ECO:0000256" key="2">
    <source>
        <dbReference type="ARBA" id="ARBA00023284"/>
    </source>
</evidence>
<dbReference type="InterPro" id="IPR051099">
    <property type="entry name" value="AGR/TXD"/>
</dbReference>
<dbReference type="CDD" id="cd02947">
    <property type="entry name" value="TRX_family"/>
    <property type="match status" value="1"/>
</dbReference>
<dbReference type="Gene3D" id="1.25.40.10">
    <property type="entry name" value="Tetratricopeptide repeat domain"/>
    <property type="match status" value="1"/>
</dbReference>
<keyword evidence="2" id="KW-0676">Redox-active center</keyword>
<dbReference type="InterPro" id="IPR013766">
    <property type="entry name" value="Thioredoxin_domain"/>
</dbReference>
<dbReference type="PANTHER" id="PTHR15337">
    <property type="entry name" value="ANTERIOR GRADIENT PROTEIN-RELATED"/>
    <property type="match status" value="1"/>
</dbReference>
<dbReference type="PROSITE" id="PS50005">
    <property type="entry name" value="TPR"/>
    <property type="match status" value="3"/>
</dbReference>
<proteinExistence type="predicted"/>
<dbReference type="InterPro" id="IPR017937">
    <property type="entry name" value="Thioredoxin_CS"/>
</dbReference>
<dbReference type="PROSITE" id="PS51352">
    <property type="entry name" value="THIOREDOXIN_2"/>
    <property type="match status" value="1"/>
</dbReference>
<name>A0A2P1QV84_9LEPT</name>
<dbReference type="PROSITE" id="PS00194">
    <property type="entry name" value="THIOREDOXIN_1"/>
    <property type="match status" value="1"/>
</dbReference>
<dbReference type="InterPro" id="IPR036249">
    <property type="entry name" value="Thioredoxin-like_sf"/>
</dbReference>
<keyword evidence="3" id="KW-0802">TPR repeat</keyword>
<keyword evidence="1" id="KW-0732">Signal</keyword>
<feature type="repeat" description="TPR" evidence="3">
    <location>
        <begin position="298"/>
        <end position="331"/>
    </location>
</feature>
<dbReference type="GO" id="GO:0006950">
    <property type="term" value="P:response to stress"/>
    <property type="evidence" value="ECO:0007669"/>
    <property type="project" value="UniProtKB-ARBA"/>
</dbReference>
<dbReference type="SUPFAM" id="SSF48452">
    <property type="entry name" value="TPR-like"/>
    <property type="match status" value="1"/>
</dbReference>
<gene>
    <name evidence="6" type="ORF">XB16_2506</name>
</gene>
<dbReference type="Proteomes" id="UP000033961">
    <property type="component" value="Chromosome I"/>
</dbReference>
<dbReference type="AlphaFoldDB" id="A0A2P1QV84"/>
<dbReference type="Pfam" id="PF13174">
    <property type="entry name" value="TPR_6"/>
    <property type="match status" value="1"/>
</dbReference>
<evidence type="ECO:0000313" key="7">
    <source>
        <dbReference type="Proteomes" id="UP000033961"/>
    </source>
</evidence>
<evidence type="ECO:0000256" key="4">
    <source>
        <dbReference type="SAM" id="Phobius"/>
    </source>
</evidence>
<keyword evidence="4" id="KW-0812">Transmembrane</keyword>
<accession>A0A2P1QV84</accession>
<evidence type="ECO:0000259" key="5">
    <source>
        <dbReference type="PROSITE" id="PS51352"/>
    </source>
</evidence>
<dbReference type="EMBL" id="CP027843">
    <property type="protein sequence ID" value="AVQ12819.1"/>
    <property type="molecule type" value="Genomic_DNA"/>
</dbReference>
<dbReference type="Gene3D" id="3.40.30.10">
    <property type="entry name" value="Glutaredoxin"/>
    <property type="match status" value="1"/>
</dbReference>
<dbReference type="InterPro" id="IPR011990">
    <property type="entry name" value="TPR-like_helical_dom_sf"/>
</dbReference>
<dbReference type="Pfam" id="PF13181">
    <property type="entry name" value="TPR_8"/>
    <property type="match status" value="1"/>
</dbReference>
<feature type="transmembrane region" description="Helical" evidence="4">
    <location>
        <begin position="73"/>
        <end position="93"/>
    </location>
</feature>
<feature type="domain" description="Thioredoxin" evidence="5">
    <location>
        <begin position="72"/>
        <end position="204"/>
    </location>
</feature>
<dbReference type="PANTHER" id="PTHR15337:SF11">
    <property type="entry name" value="THIOREDOXIN DOMAIN-CONTAINING PROTEIN"/>
    <property type="match status" value="1"/>
</dbReference>
<dbReference type="Pfam" id="PF13899">
    <property type="entry name" value="Thioredoxin_7"/>
    <property type="match status" value="1"/>
</dbReference>
<reference evidence="6 7" key="1">
    <citation type="journal article" date="2015" name="Genome Announc.">
        <title>Draft Genome Sequences of Leptospira santarosai Strains U160, U164, and U233, Isolated from Asymptomatic Cattle.</title>
        <authorList>
            <person name="Kremer F.S."/>
            <person name="Eslabao M.R."/>
            <person name="Provisor M."/>
            <person name="Woloski R.D."/>
            <person name="Ramires O.V."/>
            <person name="Moreno L.Z."/>
            <person name="Moreno A.M."/>
            <person name="Hamond C."/>
            <person name="Lilenbaum W."/>
            <person name="Dellagostin O.A."/>
        </authorList>
    </citation>
    <scope>NUCLEOTIDE SEQUENCE [LARGE SCALE GENOMIC DNA]</scope>
    <source>
        <strain evidence="6 7">U160</strain>
    </source>
</reference>
<feature type="repeat" description="TPR" evidence="3">
    <location>
        <begin position="223"/>
        <end position="256"/>
    </location>
</feature>
<keyword evidence="4" id="KW-0472">Membrane</keyword>
<evidence type="ECO:0000313" key="6">
    <source>
        <dbReference type="EMBL" id="AVQ12819.1"/>
    </source>
</evidence>
<organism evidence="6 7">
    <name type="scientific">Leptospira santarosai</name>
    <dbReference type="NCBI Taxonomy" id="28183"/>
    <lineage>
        <taxon>Bacteria</taxon>
        <taxon>Pseudomonadati</taxon>
        <taxon>Spirochaetota</taxon>
        <taxon>Spirochaetia</taxon>
        <taxon>Leptospirales</taxon>
        <taxon>Leptospiraceae</taxon>
        <taxon>Leptospira</taxon>
    </lineage>
</organism>
<dbReference type="InterPro" id="IPR019734">
    <property type="entry name" value="TPR_rpt"/>
</dbReference>
<feature type="repeat" description="TPR" evidence="3">
    <location>
        <begin position="262"/>
        <end position="295"/>
    </location>
</feature>
<protein>
    <submittedName>
        <fullName evidence="6">PF03190 family protein</fullName>
    </submittedName>
</protein>
<dbReference type="SMART" id="SM00028">
    <property type="entry name" value="TPR"/>
    <property type="match status" value="3"/>
</dbReference>
<keyword evidence="4" id="KW-1133">Transmembrane helix</keyword>
<dbReference type="SUPFAM" id="SSF52833">
    <property type="entry name" value="Thioredoxin-like"/>
    <property type="match status" value="1"/>
</dbReference>
<evidence type="ECO:0000256" key="3">
    <source>
        <dbReference type="PROSITE-ProRule" id="PRU00339"/>
    </source>
</evidence>